<accession>A0AAV5W412</accession>
<comment type="caution">
    <text evidence="1">The sequence shown here is derived from an EMBL/GenBank/DDBJ whole genome shotgun (WGS) entry which is preliminary data.</text>
</comment>
<feature type="non-terminal residue" evidence="1">
    <location>
        <position position="72"/>
    </location>
</feature>
<evidence type="ECO:0000313" key="1">
    <source>
        <dbReference type="EMBL" id="GMT26911.1"/>
    </source>
</evidence>
<dbReference type="Proteomes" id="UP001432322">
    <property type="component" value="Unassembled WGS sequence"/>
</dbReference>
<organism evidence="1 2">
    <name type="scientific">Pristionchus fissidentatus</name>
    <dbReference type="NCBI Taxonomy" id="1538716"/>
    <lineage>
        <taxon>Eukaryota</taxon>
        <taxon>Metazoa</taxon>
        <taxon>Ecdysozoa</taxon>
        <taxon>Nematoda</taxon>
        <taxon>Chromadorea</taxon>
        <taxon>Rhabditida</taxon>
        <taxon>Rhabditina</taxon>
        <taxon>Diplogasteromorpha</taxon>
        <taxon>Diplogasteroidea</taxon>
        <taxon>Neodiplogasteridae</taxon>
        <taxon>Pristionchus</taxon>
    </lineage>
</organism>
<reference evidence="1" key="1">
    <citation type="submission" date="2023-10" db="EMBL/GenBank/DDBJ databases">
        <title>Genome assembly of Pristionchus species.</title>
        <authorList>
            <person name="Yoshida K."/>
            <person name="Sommer R.J."/>
        </authorList>
    </citation>
    <scope>NUCLEOTIDE SEQUENCE</scope>
    <source>
        <strain evidence="1">RS5133</strain>
    </source>
</reference>
<dbReference type="AlphaFoldDB" id="A0AAV5W412"/>
<evidence type="ECO:0000313" key="2">
    <source>
        <dbReference type="Proteomes" id="UP001432322"/>
    </source>
</evidence>
<gene>
    <name evidence="1" type="ORF">PFISCL1PPCAC_18208</name>
</gene>
<evidence type="ECO:0008006" key="3">
    <source>
        <dbReference type="Google" id="ProtNLM"/>
    </source>
</evidence>
<feature type="non-terminal residue" evidence="1">
    <location>
        <position position="1"/>
    </location>
</feature>
<dbReference type="EMBL" id="BTSY01000005">
    <property type="protein sequence ID" value="GMT26911.1"/>
    <property type="molecule type" value="Genomic_DNA"/>
</dbReference>
<sequence length="72" mass="8167">TLEIVKKGYYTPIREGIEVDVINVTAWHVTLMSNQSDNTVKFTWNNTTMLACDRNMKGGQDVLTTNFTVVRS</sequence>
<proteinExistence type="predicted"/>
<name>A0AAV5W412_9BILA</name>
<keyword evidence="2" id="KW-1185">Reference proteome</keyword>
<protein>
    <recommendedName>
        <fullName evidence="3">Lipocalin/cytosolic fatty-acid binding domain-containing protein</fullName>
    </recommendedName>
</protein>